<dbReference type="EMBL" id="CP120366">
    <property type="protein sequence ID" value="WHS95500.1"/>
    <property type="molecule type" value="Genomic_DNA"/>
</dbReference>
<evidence type="ECO:0000256" key="1">
    <source>
        <dbReference type="SAM" id="Phobius"/>
    </source>
</evidence>
<name>A0ABY8TGE8_9HYPH</name>
<dbReference type="GO" id="GO:0034220">
    <property type="term" value="P:monoatomic ion transmembrane transport"/>
    <property type="evidence" value="ECO:0007669"/>
    <property type="project" value="UniProtKB-KW"/>
</dbReference>
<reference evidence="3 4" key="1">
    <citation type="submission" date="2023-03" db="EMBL/GenBank/DDBJ databases">
        <authorList>
            <person name="Menendez E."/>
            <person name="Kaur S."/>
            <person name="Flores-Felix J.D."/>
            <person name="diCenzo G.C."/>
            <person name="Peix A."/>
            <person name="Velazquez E."/>
        </authorList>
    </citation>
    <scope>NUCLEOTIDE SEQUENCE [LARGE SCALE GENOMIC DNA]</scope>
    <source>
        <strain evidence="3 4">CCBAU 71714</strain>
        <plasmid evidence="3 4">pSkuCCBAU71714a</plasmid>
    </source>
</reference>
<dbReference type="InterPro" id="IPR013099">
    <property type="entry name" value="K_chnl_dom"/>
</dbReference>
<keyword evidence="4" id="KW-1185">Reference proteome</keyword>
<geneLocation type="plasmid" evidence="3 4">
    <name>pSkuCCBAU71714a</name>
</geneLocation>
<dbReference type="Gene3D" id="1.10.287.70">
    <property type="match status" value="1"/>
</dbReference>
<accession>A0ABY8TGE8</accession>
<feature type="domain" description="Potassium channel" evidence="2">
    <location>
        <begin position="69"/>
        <end position="137"/>
    </location>
</feature>
<dbReference type="RefSeq" id="WP_017264029.1">
    <property type="nucleotide sequence ID" value="NZ_CP120366.1"/>
</dbReference>
<keyword evidence="1" id="KW-0812">Transmembrane</keyword>
<evidence type="ECO:0000259" key="2">
    <source>
        <dbReference type="Pfam" id="PF07885"/>
    </source>
</evidence>
<feature type="transmembrane region" description="Helical" evidence="1">
    <location>
        <begin position="44"/>
        <end position="69"/>
    </location>
</feature>
<feature type="transmembrane region" description="Helical" evidence="1">
    <location>
        <begin position="12"/>
        <end position="32"/>
    </location>
</feature>
<evidence type="ECO:0000313" key="4">
    <source>
        <dbReference type="Proteomes" id="UP001233264"/>
    </source>
</evidence>
<gene>
    <name evidence="3" type="ORF">PZL22_005600</name>
</gene>
<dbReference type="Pfam" id="PF07885">
    <property type="entry name" value="Ion_trans_2"/>
    <property type="match status" value="1"/>
</dbReference>
<keyword evidence="1" id="KW-0472">Membrane</keyword>
<proteinExistence type="predicted"/>
<protein>
    <submittedName>
        <fullName evidence="3">Potassium channel family protein</fullName>
    </submittedName>
</protein>
<keyword evidence="3" id="KW-0813">Transport</keyword>
<organism evidence="3 4">
    <name type="scientific">Sinorhizobium kummerowiae</name>
    <dbReference type="NCBI Taxonomy" id="158892"/>
    <lineage>
        <taxon>Bacteria</taxon>
        <taxon>Pseudomonadati</taxon>
        <taxon>Pseudomonadota</taxon>
        <taxon>Alphaproteobacteria</taxon>
        <taxon>Hyphomicrobiales</taxon>
        <taxon>Rhizobiaceae</taxon>
        <taxon>Sinorhizobium/Ensifer group</taxon>
        <taxon>Sinorhizobium</taxon>
    </lineage>
</organism>
<evidence type="ECO:0000313" key="3">
    <source>
        <dbReference type="EMBL" id="WHS95500.1"/>
    </source>
</evidence>
<keyword evidence="1" id="KW-1133">Transmembrane helix</keyword>
<keyword evidence="3" id="KW-0407">Ion channel</keyword>
<dbReference type="GeneID" id="89573395"/>
<sequence>MPGIVLVCLLSAALIIVTSATHFEIMTGVAILRRRKVLSKRAEMVVFLGSAFVAHLFGVGLYALAFAWMHYHPEFGSLAGLAGSSATDFFYFSLTCYSTMGFGDVYATGDMRILAGLEGLNGLVLIAWSASFTFIAVERIWRDDPK</sequence>
<keyword evidence="3" id="KW-0614">Plasmid</keyword>
<feature type="transmembrane region" description="Helical" evidence="1">
    <location>
        <begin position="119"/>
        <end position="137"/>
    </location>
</feature>
<dbReference type="Proteomes" id="UP001233264">
    <property type="component" value="Plasmid pSkuCCBAU71714a"/>
</dbReference>
<dbReference type="SUPFAM" id="SSF81324">
    <property type="entry name" value="Voltage-gated potassium channels"/>
    <property type="match status" value="1"/>
</dbReference>
<keyword evidence="3" id="KW-0406">Ion transport</keyword>